<dbReference type="EMBL" id="CAJDYZ010007951">
    <property type="protein sequence ID" value="CAD1474786.1"/>
    <property type="molecule type" value="Genomic_DNA"/>
</dbReference>
<dbReference type="AlphaFoldDB" id="A0A6V7H7V7"/>
<accession>A0A6V7H7V7</accession>
<sequence length="42" mass="4616">WLDQNVCYFVSLMENPDGTSSVFTTVMKGLCICASGLFPRGK</sequence>
<organism evidence="1 2">
    <name type="scientific">Heterotrigona itama</name>
    <dbReference type="NCBI Taxonomy" id="395501"/>
    <lineage>
        <taxon>Eukaryota</taxon>
        <taxon>Metazoa</taxon>
        <taxon>Ecdysozoa</taxon>
        <taxon>Arthropoda</taxon>
        <taxon>Hexapoda</taxon>
        <taxon>Insecta</taxon>
        <taxon>Pterygota</taxon>
        <taxon>Neoptera</taxon>
        <taxon>Endopterygota</taxon>
        <taxon>Hymenoptera</taxon>
        <taxon>Apocrita</taxon>
        <taxon>Aculeata</taxon>
        <taxon>Apoidea</taxon>
        <taxon>Anthophila</taxon>
        <taxon>Apidae</taxon>
        <taxon>Heterotrigona</taxon>
    </lineage>
</organism>
<feature type="non-terminal residue" evidence="1">
    <location>
        <position position="1"/>
    </location>
</feature>
<proteinExistence type="predicted"/>
<comment type="caution">
    <text evidence="1">The sequence shown here is derived from an EMBL/GenBank/DDBJ whole genome shotgun (WGS) entry which is preliminary data.</text>
</comment>
<reference evidence="1" key="1">
    <citation type="submission" date="2020-07" db="EMBL/GenBank/DDBJ databases">
        <authorList>
            <person name="Nazaruddin N."/>
        </authorList>
    </citation>
    <scope>NUCLEOTIDE SEQUENCE</scope>
</reference>
<evidence type="ECO:0000313" key="2">
    <source>
        <dbReference type="Proteomes" id="UP000752696"/>
    </source>
</evidence>
<gene>
    <name evidence="1" type="ORF">MHI_LOCUS494853</name>
</gene>
<evidence type="ECO:0000313" key="1">
    <source>
        <dbReference type="EMBL" id="CAD1474786.1"/>
    </source>
</evidence>
<dbReference type="Proteomes" id="UP000752696">
    <property type="component" value="Unassembled WGS sequence"/>
</dbReference>
<keyword evidence="2" id="KW-1185">Reference proteome</keyword>
<name>A0A6V7H7V7_9HYME</name>
<feature type="non-terminal residue" evidence="1">
    <location>
        <position position="42"/>
    </location>
</feature>
<protein>
    <submittedName>
        <fullName evidence="1">Uncharacterized protein</fullName>
    </submittedName>
</protein>
<dbReference type="OrthoDB" id="251770at2759"/>